<evidence type="ECO:0000256" key="2">
    <source>
        <dbReference type="SAM" id="Phobius"/>
    </source>
</evidence>
<dbReference type="RefSeq" id="WP_051660602.1">
    <property type="nucleotide sequence ID" value="NZ_JALN02000003.1"/>
</dbReference>
<dbReference type="eggNOG" id="COG3415">
    <property type="taxonomic scope" value="Bacteria"/>
</dbReference>
<evidence type="ECO:0000313" key="3">
    <source>
        <dbReference type="EMBL" id="KDE96898.1"/>
    </source>
</evidence>
<gene>
    <name evidence="3" type="ORF">Y900_030150</name>
</gene>
<name>A0A064CDU9_9MYCO</name>
<evidence type="ECO:0008006" key="5">
    <source>
        <dbReference type="Google" id="ProtNLM"/>
    </source>
</evidence>
<dbReference type="AlphaFoldDB" id="A0A064CDU9"/>
<keyword evidence="2" id="KW-0472">Membrane</keyword>
<feature type="transmembrane region" description="Helical" evidence="2">
    <location>
        <begin position="53"/>
        <end position="75"/>
    </location>
</feature>
<feature type="region of interest" description="Disordered" evidence="1">
    <location>
        <begin position="147"/>
        <end position="212"/>
    </location>
</feature>
<reference evidence="3" key="1">
    <citation type="submission" date="2014-05" db="EMBL/GenBank/DDBJ databases">
        <title>Genome sequence of Mycobacterium aromaticivorans strain JS19b1T (= DSM 45407T).</title>
        <authorList>
            <person name="Kwak Y."/>
            <person name="Park G.-S."/>
            <person name="Li Q.X."/>
            <person name="Lee S.-E."/>
            <person name="Shin J.-H."/>
        </authorList>
    </citation>
    <scope>NUCLEOTIDE SEQUENCE [LARGE SCALE GENOMIC DNA]</scope>
    <source>
        <strain evidence="3">JS19b1</strain>
    </source>
</reference>
<dbReference type="STRING" id="1440774.Y900_030150"/>
<comment type="caution">
    <text evidence="3">The sequence shown here is derived from an EMBL/GenBank/DDBJ whole genome shotgun (WGS) entry which is preliminary data.</text>
</comment>
<proteinExistence type="predicted"/>
<dbReference type="Proteomes" id="UP000022835">
    <property type="component" value="Unassembled WGS sequence"/>
</dbReference>
<evidence type="ECO:0000313" key="4">
    <source>
        <dbReference type="Proteomes" id="UP000022835"/>
    </source>
</evidence>
<sequence>MEASIQRYPWAVLAIRAAAVSLAVCVGAASFRLSFTALADVAVRSHVPPDQAWLWPCTVDGATLLATLGVVVCMSDRGARRFFWAVLIGGLLVSIGGNDLHAVLPPEQELPWMLRAAIGAVAPIAVVVSIHGLTILMRVRRPAAAADQRATTAGQHETVRPRNVAAPAPPHAELSPATTDADNDGRGPDTTQATEAIPDHTDNEPADRGGPVLPYVDIADKVLGIITVKDIDREEVAEVLRMSYEHNLPNRDIGRRLALRHHTVGKIIDASAQVLRNEPLAKVS</sequence>
<feature type="transmembrane region" description="Helical" evidence="2">
    <location>
        <begin position="82"/>
        <end position="104"/>
    </location>
</feature>
<organism evidence="3 4">
    <name type="scientific">Mycolicibacterium aromaticivorans JS19b1 = JCM 16368</name>
    <dbReference type="NCBI Taxonomy" id="1440774"/>
    <lineage>
        <taxon>Bacteria</taxon>
        <taxon>Bacillati</taxon>
        <taxon>Actinomycetota</taxon>
        <taxon>Actinomycetes</taxon>
        <taxon>Mycobacteriales</taxon>
        <taxon>Mycobacteriaceae</taxon>
        <taxon>Mycolicibacterium</taxon>
    </lineage>
</organism>
<accession>A0A064CDU9</accession>
<feature type="transmembrane region" description="Helical" evidence="2">
    <location>
        <begin position="12"/>
        <end position="33"/>
    </location>
</feature>
<evidence type="ECO:0000256" key="1">
    <source>
        <dbReference type="SAM" id="MobiDB-lite"/>
    </source>
</evidence>
<protein>
    <recommendedName>
        <fullName evidence="5">Excisionase</fullName>
    </recommendedName>
</protein>
<keyword evidence="2" id="KW-0812">Transmembrane</keyword>
<dbReference type="InterPro" id="IPR021235">
    <property type="entry name" value="DUF2637"/>
</dbReference>
<dbReference type="OrthoDB" id="4480597at2"/>
<keyword evidence="2" id="KW-1133">Transmembrane helix</keyword>
<dbReference type="Pfam" id="PF10935">
    <property type="entry name" value="DUF2637"/>
    <property type="match status" value="1"/>
</dbReference>
<feature type="transmembrane region" description="Helical" evidence="2">
    <location>
        <begin position="116"/>
        <end position="139"/>
    </location>
</feature>
<feature type="compositionally biased region" description="Basic and acidic residues" evidence="1">
    <location>
        <begin position="197"/>
        <end position="207"/>
    </location>
</feature>
<dbReference type="EMBL" id="JALN02000003">
    <property type="protein sequence ID" value="KDE96898.1"/>
    <property type="molecule type" value="Genomic_DNA"/>
</dbReference>
<keyword evidence="4" id="KW-1185">Reference proteome</keyword>